<dbReference type="InterPro" id="IPR058633">
    <property type="entry name" value="EmrA/FarA_HH"/>
</dbReference>
<dbReference type="Gene3D" id="1.10.287.470">
    <property type="entry name" value="Helix hairpin bin"/>
    <property type="match status" value="1"/>
</dbReference>
<dbReference type="Proteomes" id="UP000284853">
    <property type="component" value="Unassembled WGS sequence"/>
</dbReference>
<dbReference type="PANTHER" id="PTHR30386:SF19">
    <property type="entry name" value="MULTIDRUG EXPORT PROTEIN EMRA-RELATED"/>
    <property type="match status" value="1"/>
</dbReference>
<evidence type="ECO:0000313" key="4">
    <source>
        <dbReference type="EMBL" id="RKF70901.1"/>
    </source>
</evidence>
<dbReference type="InterPro" id="IPR058634">
    <property type="entry name" value="AaeA-lik-b-barrel"/>
</dbReference>
<dbReference type="InterPro" id="IPR050739">
    <property type="entry name" value="MFP"/>
</dbReference>
<protein>
    <submittedName>
        <fullName evidence="4">Multidrug export protein EmrA</fullName>
    </submittedName>
</protein>
<comment type="caution">
    <text evidence="4">The sequence shown here is derived from an EMBL/GenBank/DDBJ whole genome shotgun (WGS) entry which is preliminary data.</text>
</comment>
<feature type="domain" description="p-hydroxybenzoic acid efflux pump subunit AaeA-like beta-barrel" evidence="3">
    <location>
        <begin position="224"/>
        <end position="300"/>
    </location>
</feature>
<proteinExistence type="predicted"/>
<dbReference type="EMBL" id="NSDJ01000001">
    <property type="protein sequence ID" value="RKF70901.1"/>
    <property type="molecule type" value="Genomic_DNA"/>
</dbReference>
<organism evidence="4 5">
    <name type="scientific">Rahnella variigena</name>
    <dbReference type="NCBI Taxonomy" id="574964"/>
    <lineage>
        <taxon>Bacteria</taxon>
        <taxon>Pseudomonadati</taxon>
        <taxon>Pseudomonadota</taxon>
        <taxon>Gammaproteobacteria</taxon>
        <taxon>Enterobacterales</taxon>
        <taxon>Yersiniaceae</taxon>
        <taxon>Rahnella</taxon>
    </lineage>
</organism>
<dbReference type="SUPFAM" id="SSF111369">
    <property type="entry name" value="HlyD-like secretion proteins"/>
    <property type="match status" value="2"/>
</dbReference>
<gene>
    <name evidence="4" type="ORF">CKQ54_06170</name>
</gene>
<evidence type="ECO:0000259" key="2">
    <source>
        <dbReference type="Pfam" id="PF25885"/>
    </source>
</evidence>
<dbReference type="Pfam" id="PF25885">
    <property type="entry name" value="HH_EMRA"/>
    <property type="match status" value="1"/>
</dbReference>
<evidence type="ECO:0000313" key="5">
    <source>
        <dbReference type="Proteomes" id="UP000284853"/>
    </source>
</evidence>
<comment type="subcellular location">
    <subcellularLocation>
        <location evidence="1">Cell envelope</location>
    </subcellularLocation>
</comment>
<evidence type="ECO:0000256" key="1">
    <source>
        <dbReference type="ARBA" id="ARBA00004196"/>
    </source>
</evidence>
<feature type="domain" description="Multidrug export protein EmrA/FarA alpha-helical hairpin" evidence="2">
    <location>
        <begin position="66"/>
        <end position="187"/>
    </location>
</feature>
<dbReference type="Gene3D" id="2.40.50.100">
    <property type="match status" value="1"/>
</dbReference>
<accession>A0ABX9Q0Q3</accession>
<reference evidence="4 5" key="1">
    <citation type="submission" date="2017-08" db="EMBL/GenBank/DDBJ databases">
        <title>Comparative genomics of bacteria isolated from necrotic lesions of AOD affected trees.</title>
        <authorList>
            <person name="Doonan J."/>
            <person name="Denman S."/>
            <person name="Mcdonald J.E."/>
        </authorList>
    </citation>
    <scope>NUCLEOTIDE SEQUENCE [LARGE SCALE GENOMIC DNA]</scope>
    <source>
        <strain evidence="4 5">CIP 105588</strain>
    </source>
</reference>
<evidence type="ECO:0000259" key="3">
    <source>
        <dbReference type="Pfam" id="PF25963"/>
    </source>
</evidence>
<name>A0ABX9Q0Q3_9GAMM</name>
<keyword evidence="5" id="KW-1185">Reference proteome</keyword>
<sequence>MIITISIVTLAYRYLLLGNVQTTDDAYVAGNINPVSALINGSVITVNHTDTEFVKEGDVLAVLDDTDAQLAYKKSKHNLAYVVRQTQQLAFQNDQLEADVRQAKIAYSQAVTDYERQTGLSRDALIARMALEHYRNKVSSQKAALDAAIQQYKASKALLLDTPINEQPQVLQAADAVREAWITLQRTVIRSPVTGYIAERNVQVGQTVSVGQTLMSVIPVEQMWVNANFKETQLSGVSLGQKVTIISDIYGDEVPYEGHVTGINMGTGGSFSLLPAQNATGNWIKVVQRVPVRVALNPAQLLEHPLRIGLSTTAKLYSSGQNEVGDETLSKHVISTPALSSKALVVETRGIESVITGIIARNGAQ</sequence>
<dbReference type="PANTHER" id="PTHR30386">
    <property type="entry name" value="MEMBRANE FUSION SUBUNIT OF EMRAB-TOLC MULTIDRUG EFFLUX PUMP"/>
    <property type="match status" value="1"/>
</dbReference>
<dbReference type="Gene3D" id="2.40.30.170">
    <property type="match status" value="1"/>
</dbReference>
<dbReference type="Pfam" id="PF25963">
    <property type="entry name" value="Beta-barrel_AAEA"/>
    <property type="match status" value="1"/>
</dbReference>